<feature type="domain" description="Mannose-6-phosphate isomerase type II C-terminal" evidence="10">
    <location>
        <begin position="361"/>
        <end position="472"/>
    </location>
</feature>
<dbReference type="Proteomes" id="UP001595190">
    <property type="component" value="Unassembled WGS sequence"/>
</dbReference>
<dbReference type="InterPro" id="IPR006375">
    <property type="entry name" value="Man1P_GuaTrfase/Man6P_Isoase"/>
</dbReference>
<dbReference type="InterPro" id="IPR051161">
    <property type="entry name" value="Mannose-6P_isomerase_type2"/>
</dbReference>
<dbReference type="NCBIfam" id="TIGR01479">
    <property type="entry name" value="GMP_PMI"/>
    <property type="match status" value="1"/>
</dbReference>
<dbReference type="EC" id="2.7.7.13" evidence="2"/>
<keyword evidence="5" id="KW-0547">Nucleotide-binding</keyword>
<proteinExistence type="inferred from homology"/>
<protein>
    <recommendedName>
        <fullName evidence="2">mannose-1-phosphate guanylyltransferase</fullName>
        <ecNumber evidence="2">2.7.7.13</ecNumber>
    </recommendedName>
</protein>
<keyword evidence="6" id="KW-0342">GTP-binding</keyword>
<dbReference type="GO" id="GO:0004476">
    <property type="term" value="F:mannose-6-phosphate isomerase activity"/>
    <property type="evidence" value="ECO:0007669"/>
    <property type="project" value="UniProtKB-EC"/>
</dbReference>
<evidence type="ECO:0000256" key="7">
    <source>
        <dbReference type="ARBA" id="ARBA00047343"/>
    </source>
</evidence>
<dbReference type="SUPFAM" id="SSF51182">
    <property type="entry name" value="RmlC-like cupins"/>
    <property type="match status" value="1"/>
</dbReference>
<organism evidence="12 13">
    <name type="scientific">Labrys neptuniae</name>
    <dbReference type="NCBI Taxonomy" id="376174"/>
    <lineage>
        <taxon>Bacteria</taxon>
        <taxon>Pseudomonadati</taxon>
        <taxon>Pseudomonadota</taxon>
        <taxon>Alphaproteobacteria</taxon>
        <taxon>Hyphomicrobiales</taxon>
        <taxon>Xanthobacteraceae</taxon>
        <taxon>Labrys</taxon>
    </lineage>
</organism>
<evidence type="ECO:0000256" key="4">
    <source>
        <dbReference type="ARBA" id="ARBA00022695"/>
    </source>
</evidence>
<dbReference type="InterPro" id="IPR029044">
    <property type="entry name" value="Nucleotide-diphossugar_trans"/>
</dbReference>
<dbReference type="CDD" id="cd02509">
    <property type="entry name" value="GDP-M1P_Guanylyltransferase"/>
    <property type="match status" value="1"/>
</dbReference>
<dbReference type="Pfam" id="PF00483">
    <property type="entry name" value="NTP_transferase"/>
    <property type="match status" value="1"/>
</dbReference>
<dbReference type="InterPro" id="IPR011051">
    <property type="entry name" value="RmlC_Cupin_sf"/>
</dbReference>
<evidence type="ECO:0000256" key="8">
    <source>
        <dbReference type="RuleBase" id="RU004190"/>
    </source>
</evidence>
<dbReference type="Gene3D" id="3.90.550.10">
    <property type="entry name" value="Spore Coat Polysaccharide Biosynthesis Protein SpsA, Chain A"/>
    <property type="match status" value="1"/>
</dbReference>
<gene>
    <name evidence="12" type="ORF">ACETRX_30895</name>
</gene>
<name>A0ABV6ZPE3_9HYPH</name>
<evidence type="ECO:0000313" key="13">
    <source>
        <dbReference type="Proteomes" id="UP001595190"/>
    </source>
</evidence>
<dbReference type="Pfam" id="PF22640">
    <property type="entry name" value="ManC_GMP_beta-helix"/>
    <property type="match status" value="1"/>
</dbReference>
<dbReference type="GO" id="GO:0004475">
    <property type="term" value="F:mannose-1-phosphate guanylyltransferase (GTP) activity"/>
    <property type="evidence" value="ECO:0007669"/>
    <property type="project" value="UniProtKB-EC"/>
</dbReference>
<evidence type="ECO:0000256" key="5">
    <source>
        <dbReference type="ARBA" id="ARBA00022741"/>
    </source>
</evidence>
<keyword evidence="12" id="KW-0413">Isomerase</keyword>
<evidence type="ECO:0000259" key="10">
    <source>
        <dbReference type="Pfam" id="PF01050"/>
    </source>
</evidence>
<keyword evidence="4 12" id="KW-0548">Nucleotidyltransferase</keyword>
<comment type="similarity">
    <text evidence="1 8">Belongs to the mannose-6-phosphate isomerase type 2 family.</text>
</comment>
<evidence type="ECO:0000256" key="2">
    <source>
        <dbReference type="ARBA" id="ARBA00012387"/>
    </source>
</evidence>
<dbReference type="InterPro" id="IPR014710">
    <property type="entry name" value="RmlC-like_jellyroll"/>
</dbReference>
<evidence type="ECO:0000256" key="6">
    <source>
        <dbReference type="ARBA" id="ARBA00023134"/>
    </source>
</evidence>
<dbReference type="PANTHER" id="PTHR46390">
    <property type="entry name" value="MANNOSE-1-PHOSPHATE GUANYLYLTRANSFERASE"/>
    <property type="match status" value="1"/>
</dbReference>
<evidence type="ECO:0000313" key="12">
    <source>
        <dbReference type="EMBL" id="MFC2254069.1"/>
    </source>
</evidence>
<evidence type="ECO:0000256" key="1">
    <source>
        <dbReference type="ARBA" id="ARBA00006115"/>
    </source>
</evidence>
<dbReference type="EMBL" id="JBHGPK010000027">
    <property type="protein sequence ID" value="MFC2254069.1"/>
    <property type="molecule type" value="Genomic_DNA"/>
</dbReference>
<dbReference type="RefSeq" id="WP_394314885.1">
    <property type="nucleotide sequence ID" value="NZ_JBHGPK010000027.1"/>
</dbReference>
<dbReference type="InterPro" id="IPR005835">
    <property type="entry name" value="NTP_transferase_dom"/>
</dbReference>
<evidence type="ECO:0000259" key="9">
    <source>
        <dbReference type="Pfam" id="PF00483"/>
    </source>
</evidence>
<dbReference type="Gene3D" id="2.60.120.10">
    <property type="entry name" value="Jelly Rolls"/>
    <property type="match status" value="1"/>
</dbReference>
<comment type="catalytic activity">
    <reaction evidence="7">
        <text>alpha-D-mannose 1-phosphate + GTP + H(+) = GDP-alpha-D-mannose + diphosphate</text>
        <dbReference type="Rhea" id="RHEA:15229"/>
        <dbReference type="ChEBI" id="CHEBI:15378"/>
        <dbReference type="ChEBI" id="CHEBI:33019"/>
        <dbReference type="ChEBI" id="CHEBI:37565"/>
        <dbReference type="ChEBI" id="CHEBI:57527"/>
        <dbReference type="ChEBI" id="CHEBI:58409"/>
        <dbReference type="EC" id="2.7.7.13"/>
    </reaction>
</comment>
<feature type="domain" description="MannoseP isomerase/GMP-like beta-helix" evidence="11">
    <location>
        <begin position="304"/>
        <end position="354"/>
    </location>
</feature>
<dbReference type="InterPro" id="IPR049577">
    <property type="entry name" value="GMPP_N"/>
</dbReference>
<comment type="caution">
    <text evidence="12">The sequence shown here is derived from an EMBL/GenBank/DDBJ whole genome shotgun (WGS) entry which is preliminary data.</text>
</comment>
<dbReference type="PANTHER" id="PTHR46390:SF1">
    <property type="entry name" value="MANNOSE-1-PHOSPHATE GUANYLYLTRANSFERASE"/>
    <property type="match status" value="1"/>
</dbReference>
<dbReference type="Pfam" id="PF01050">
    <property type="entry name" value="MannoseP_isomer"/>
    <property type="match status" value="1"/>
</dbReference>
<accession>A0ABV6ZPE3</accession>
<evidence type="ECO:0000259" key="11">
    <source>
        <dbReference type="Pfam" id="PF22640"/>
    </source>
</evidence>
<dbReference type="InterPro" id="IPR001538">
    <property type="entry name" value="Man6P_isomerase-2_C"/>
</dbReference>
<reference evidence="12 13" key="1">
    <citation type="submission" date="2024-09" db="EMBL/GenBank/DDBJ databases">
        <title>Description of Labrys sedimenti sp. nov., isolated from a diclofenac-degrading enrichment culture, and genome-based reclassification of Labrys portucalensis as a later heterotypic synonym of Labrys neptuniae.</title>
        <authorList>
            <person name="Tancsics A."/>
            <person name="Csepanyi A."/>
        </authorList>
    </citation>
    <scope>NUCLEOTIDE SEQUENCE [LARGE SCALE GENOMIC DNA]</scope>
    <source>
        <strain evidence="12 13">LMG 23412</strain>
    </source>
</reference>
<sequence>MEFKREPSNPIRPLIMCGGSGTRLWPASRSNRPKQFLPLFGALSTFQETLRRVADAGLFGRPVIVTNKDHRFLVSDQLEALGIEADVLLEPEARDSGPAILAGARHIADQDGETALVLALAADHMVRDVEGFQRACRQAGTAARAGHIVTFGIEPTGPATGYGYIEPGEEIVAGGRHVVRFVEKPDATTAERYVGEGFLWNSGNFLFQAGVMLADYAMHDPETADAVGEAVATAQSDLGFLRLDATAFARAEARSIDYAVMERTARAAVVAATFDWSDVGSWSAVRDLYALDEAGNAARGQAAFVDARANFVSTDGPLVGIAGLDDVAVIVTPDAVLVARRDDAAGVKALVEQLKASHRLLTQEHRQSFRPWGSYRSLDLSERHQVKSIVVKPGGRLSLQKHHHRSEHWIVVRGTALVTIGSEVKSVHENESVYIPIGAVHRMENPGKIDLEIIEVQTGGYLGEDDIIRIEDIYNREAS</sequence>
<dbReference type="SUPFAM" id="SSF53448">
    <property type="entry name" value="Nucleotide-diphospho-sugar transferases"/>
    <property type="match status" value="1"/>
</dbReference>
<evidence type="ECO:0000256" key="3">
    <source>
        <dbReference type="ARBA" id="ARBA00022679"/>
    </source>
</evidence>
<dbReference type="InterPro" id="IPR054566">
    <property type="entry name" value="ManC/GMP-like_b-helix"/>
</dbReference>
<dbReference type="CDD" id="cd02213">
    <property type="entry name" value="cupin_PMI_typeII_C"/>
    <property type="match status" value="1"/>
</dbReference>
<keyword evidence="3 12" id="KW-0808">Transferase</keyword>
<feature type="domain" description="Nucleotidyl transferase" evidence="9">
    <location>
        <begin position="13"/>
        <end position="289"/>
    </location>
</feature>